<dbReference type="OrthoDB" id="306218at2759"/>
<dbReference type="CDD" id="cd18808">
    <property type="entry name" value="SF1_C_Upf1"/>
    <property type="match status" value="1"/>
</dbReference>
<evidence type="ECO:0000259" key="26">
    <source>
        <dbReference type="Pfam" id="PF21123"/>
    </source>
</evidence>
<dbReference type="Gene3D" id="3.90.320.10">
    <property type="match status" value="1"/>
</dbReference>
<dbReference type="GO" id="GO:0051539">
    <property type="term" value="F:4 iron, 4 sulfur cluster binding"/>
    <property type="evidence" value="ECO:0007669"/>
    <property type="project" value="UniProtKB-UniRule"/>
</dbReference>
<keyword evidence="12 22" id="KW-0347">Helicase</keyword>
<dbReference type="PANTHER" id="PTHR10887">
    <property type="entry name" value="DNA2/NAM7 HELICASE FAMILY"/>
    <property type="match status" value="1"/>
</dbReference>
<sequence length="1141" mass="129523">MDISKRRHALLEISPNKMGSPYKKARVNVTPKICPIPLDFERENFSYLLNNSDDFLCDDNQQNECGFIQDSSEEVVDLGKSFSLETWSRCIVDSVQRDKNYDLILKLANEKNKEEVAECRLQGVWVHTKVDPGDIVSVLAPWSESLKCFVVTNSDGLIVTNPDHLISGTSVVGSLYCARKGALQERFRGIDSDSKVMVIGSITHELFQTVLRRRLRTSEQIERASEELLRSEDAMYMLYGNKMTVDEMKAQLSPFVSNIVEFVEKYIVGGRNIQRQKGEFSGVIESIQDIEENVWVPQLGLKGKIDASLKVKPRIDSPSSEHKYMPLELKTGRASFSNEHKGQLIIYEMMLDEIGRKVDSGLLLYLREGIMKEIHATTNSKRDIITLRNELSYYLTRKQKISDKDDVNTILSKYKSMILPPPIGQYNACSRCPYNTICCIFAKQEKLPQSSEAETLRKVSEECMQHLSPEDIEYFTHWCGILTLEDQESKKGNHLKSIWTKTAEQRRDDGHAIIDLQIVGQILKAETKYLHTFGAAEESSGHSTSFHDFTLTGVNPGDYVIVSTRKRIAIAAGHVYEITKSRISIHLERNLSKNYKNEKFIIDKNVFQSTNVFNYTNLGVLLEDRVESNKLRKIIVNKMKPTFSKEKLSVPKVAQAILLELNSEQRKAVAKAMKMEDYMLLKGLPGTGKTQTLVAIIRLLCLLHKSVIVTSHTHSAVDNVLQRLKQYNIKFLRLGSDSRINPALHDCSETQLTSSCKTPADLMQLYSSYNVVGVTCHGSSHSIFLHRKFDICIVDEATQVFQPTILRPLFYANKFILVGDPDQLPPVVVSKTARTIGASESLFQRLDDPDATAVLSNQYRMNKTITKLANGLTYKGNLLCANEIVMNRTIDLPNKPQMFTEFRQDKWLLRSLEKHVDLSVVMLDTKDCLQRSQEFEKSQSVDLSQQIEKTFVDDTENPKRSKFTYTNYCDAAVAFYITKALIIGGCPAKNIGIVAPYRAQVELLRKIYEDYRSHYASSKTPISARIDFEGLEVNTVDQYQGRDKNVIIYSCTRTGCAATEKGDSVRGMEILEDQRRLTVAITRSKCKLILIGDEECLKSYTPFKDLFEGIPSRCKIVLENGQLGFLWTNVFDDLRKVFSGF</sequence>
<evidence type="ECO:0000256" key="18">
    <source>
        <dbReference type="ARBA" id="ARBA00023204"/>
    </source>
</evidence>
<evidence type="ECO:0000256" key="17">
    <source>
        <dbReference type="ARBA" id="ARBA00023128"/>
    </source>
</evidence>
<keyword evidence="5 22" id="KW-0235">DNA replication</keyword>
<dbReference type="InterPro" id="IPR011604">
    <property type="entry name" value="PDDEXK-like_dom_sf"/>
</dbReference>
<dbReference type="FunCoup" id="A0A7R8YVM2">
    <property type="interactions" value="1160"/>
</dbReference>
<evidence type="ECO:0000256" key="14">
    <source>
        <dbReference type="ARBA" id="ARBA00023004"/>
    </source>
</evidence>
<evidence type="ECO:0000256" key="13">
    <source>
        <dbReference type="ARBA" id="ARBA00022840"/>
    </source>
</evidence>
<gene>
    <name evidence="27" type="ORF">HERILL_LOCUS9722</name>
</gene>
<dbReference type="InterPro" id="IPR045055">
    <property type="entry name" value="DNA2/NAM7-like"/>
</dbReference>
<comment type="subcellular location">
    <subcellularLocation>
        <location evidence="2">Mitochondrion</location>
    </subcellularLocation>
    <subcellularLocation>
        <location evidence="22">Nucleus</location>
    </subcellularLocation>
    <subcellularLocation>
        <location evidence="22">Chromosome</location>
    </subcellularLocation>
</comment>
<dbReference type="Proteomes" id="UP000594454">
    <property type="component" value="Chromosome 4"/>
</dbReference>
<evidence type="ECO:0000256" key="7">
    <source>
        <dbReference type="ARBA" id="ARBA00022723"/>
    </source>
</evidence>
<organism evidence="27 28">
    <name type="scientific">Hermetia illucens</name>
    <name type="common">Black soldier fly</name>
    <dbReference type="NCBI Taxonomy" id="343691"/>
    <lineage>
        <taxon>Eukaryota</taxon>
        <taxon>Metazoa</taxon>
        <taxon>Ecdysozoa</taxon>
        <taxon>Arthropoda</taxon>
        <taxon>Hexapoda</taxon>
        <taxon>Insecta</taxon>
        <taxon>Pterygota</taxon>
        <taxon>Neoptera</taxon>
        <taxon>Endopterygota</taxon>
        <taxon>Diptera</taxon>
        <taxon>Brachycera</taxon>
        <taxon>Stratiomyomorpha</taxon>
        <taxon>Stratiomyidae</taxon>
        <taxon>Hermetiinae</taxon>
        <taxon>Hermetia</taxon>
    </lineage>
</organism>
<dbReference type="InterPro" id="IPR026851">
    <property type="entry name" value="Dna2/JHS1_DEXXQ-box"/>
</dbReference>
<feature type="domain" description="DNA replication factor Dna2 N-terminal" evidence="23">
    <location>
        <begin position="111"/>
        <end position="311"/>
    </location>
</feature>
<dbReference type="InterPro" id="IPR048459">
    <property type="entry name" value="DNA2_Rift"/>
</dbReference>
<dbReference type="EC" id="3.6.4.12" evidence="22"/>
<keyword evidence="4 22" id="KW-0004">4Fe-4S</keyword>
<evidence type="ECO:0000256" key="4">
    <source>
        <dbReference type="ARBA" id="ARBA00022485"/>
    </source>
</evidence>
<evidence type="ECO:0000256" key="15">
    <source>
        <dbReference type="ARBA" id="ARBA00023014"/>
    </source>
</evidence>
<keyword evidence="22" id="KW-0158">Chromosome</keyword>
<dbReference type="GO" id="GO:0033567">
    <property type="term" value="P:DNA replication, Okazaki fragment processing"/>
    <property type="evidence" value="ECO:0007669"/>
    <property type="project" value="UniProtKB-UniRule"/>
</dbReference>
<evidence type="ECO:0000256" key="1">
    <source>
        <dbReference type="ARBA" id="ARBA00001966"/>
    </source>
</evidence>
<dbReference type="InParanoid" id="A0A7R8YVM2"/>
<keyword evidence="8 22" id="KW-0547">Nucleotide-binding</keyword>
<evidence type="ECO:0000259" key="23">
    <source>
        <dbReference type="Pfam" id="PF08696"/>
    </source>
</evidence>
<protein>
    <recommendedName>
        <fullName evidence="22">DNA replication ATP-dependent helicase/nuclease</fullName>
        <ecNumber evidence="22">3.1.-.-</ecNumber>
        <ecNumber evidence="22">3.6.4.12</ecNumber>
    </recommendedName>
</protein>
<feature type="domain" description="DNA2 rift barrel" evidence="26">
    <location>
        <begin position="504"/>
        <end position="604"/>
    </location>
</feature>
<evidence type="ECO:0000256" key="20">
    <source>
        <dbReference type="ARBA" id="ARBA00023268"/>
    </source>
</evidence>
<dbReference type="GO" id="GO:0017108">
    <property type="term" value="F:5'-flap endonuclease activity"/>
    <property type="evidence" value="ECO:0007669"/>
    <property type="project" value="UniProtKB-UniRule"/>
</dbReference>
<keyword evidence="17" id="KW-0496">Mitochondrion</keyword>
<dbReference type="EMBL" id="LR899012">
    <property type="protein sequence ID" value="CAD7086987.1"/>
    <property type="molecule type" value="Genomic_DNA"/>
</dbReference>
<keyword evidence="10 22" id="KW-0227">DNA damage</keyword>
<dbReference type="SUPFAM" id="SSF52540">
    <property type="entry name" value="P-loop containing nucleoside triphosphate hydrolases"/>
    <property type="match status" value="1"/>
</dbReference>
<dbReference type="Pfam" id="PF13086">
    <property type="entry name" value="AAA_11"/>
    <property type="match status" value="2"/>
</dbReference>
<dbReference type="GO" id="GO:0005634">
    <property type="term" value="C:nucleus"/>
    <property type="evidence" value="ECO:0007669"/>
    <property type="project" value="UniProtKB-SubCell"/>
</dbReference>
<keyword evidence="18 22" id="KW-0234">DNA repair</keyword>
<name>A0A7R8YVM2_HERIL</name>
<keyword evidence="28" id="KW-1185">Reference proteome</keyword>
<reference evidence="27 28" key="1">
    <citation type="submission" date="2020-11" db="EMBL/GenBank/DDBJ databases">
        <authorList>
            <person name="Wallbank WR R."/>
            <person name="Pardo Diaz C."/>
            <person name="Kozak K."/>
            <person name="Martin S."/>
            <person name="Jiggins C."/>
            <person name="Moest M."/>
            <person name="Warren A I."/>
            <person name="Generalovic N T."/>
            <person name="Byers J.R.P. K."/>
            <person name="Montejo-Kovacevich G."/>
            <person name="Yen C E."/>
        </authorList>
    </citation>
    <scope>NUCLEOTIDE SEQUENCE [LARGE SCALE GENOMIC DNA]</scope>
</reference>
<keyword evidence="15 22" id="KW-0411">Iron-sulfur</keyword>
<dbReference type="GO" id="GO:0005739">
    <property type="term" value="C:mitochondrion"/>
    <property type="evidence" value="ECO:0007669"/>
    <property type="project" value="UniProtKB-SubCell"/>
</dbReference>
<dbReference type="InterPro" id="IPR041679">
    <property type="entry name" value="DNA2/NAM7-like_C"/>
</dbReference>
<keyword evidence="16 22" id="KW-0238">DNA-binding</keyword>
<dbReference type="Pfam" id="PF13087">
    <property type="entry name" value="AAA_12"/>
    <property type="match status" value="1"/>
</dbReference>
<evidence type="ECO:0000256" key="3">
    <source>
        <dbReference type="ARBA" id="ARBA00007913"/>
    </source>
</evidence>
<evidence type="ECO:0000259" key="24">
    <source>
        <dbReference type="Pfam" id="PF13086"/>
    </source>
</evidence>
<dbReference type="AlphaFoldDB" id="A0A7R8YVM2"/>
<dbReference type="OMA" id="NYCEAAI"/>
<comment type="catalytic activity">
    <reaction evidence="21 22">
        <text>ATP + H2O = ADP + phosphate + H(+)</text>
        <dbReference type="Rhea" id="RHEA:13065"/>
        <dbReference type="ChEBI" id="CHEBI:15377"/>
        <dbReference type="ChEBI" id="CHEBI:15378"/>
        <dbReference type="ChEBI" id="CHEBI:30616"/>
        <dbReference type="ChEBI" id="CHEBI:43474"/>
        <dbReference type="ChEBI" id="CHEBI:456216"/>
        <dbReference type="EC" id="3.6.4.12"/>
    </reaction>
</comment>
<evidence type="ECO:0000259" key="25">
    <source>
        <dbReference type="Pfam" id="PF13087"/>
    </source>
</evidence>
<keyword evidence="13 22" id="KW-0067">ATP-binding</keyword>
<dbReference type="GO" id="GO:0005694">
    <property type="term" value="C:chromosome"/>
    <property type="evidence" value="ECO:0007669"/>
    <property type="project" value="UniProtKB-SubCell"/>
</dbReference>
<dbReference type="GO" id="GO:0003677">
    <property type="term" value="F:DNA binding"/>
    <property type="evidence" value="ECO:0007669"/>
    <property type="project" value="UniProtKB-UniRule"/>
</dbReference>
<dbReference type="InterPro" id="IPR047187">
    <property type="entry name" value="SF1_C_Upf1"/>
</dbReference>
<evidence type="ECO:0000256" key="8">
    <source>
        <dbReference type="ARBA" id="ARBA00022741"/>
    </source>
</evidence>
<keyword evidence="6 22" id="KW-0540">Nuclease</keyword>
<keyword evidence="20 22" id="KW-0511">Multifunctional enzyme</keyword>
<dbReference type="GO" id="GO:0046872">
    <property type="term" value="F:metal ion binding"/>
    <property type="evidence" value="ECO:0007669"/>
    <property type="project" value="UniProtKB-UniRule"/>
</dbReference>
<dbReference type="CDD" id="cd22318">
    <property type="entry name" value="DNA2_N-like"/>
    <property type="match status" value="1"/>
</dbReference>
<dbReference type="GO" id="GO:0005524">
    <property type="term" value="F:ATP binding"/>
    <property type="evidence" value="ECO:0007669"/>
    <property type="project" value="UniProtKB-UniRule"/>
</dbReference>
<evidence type="ECO:0000313" key="27">
    <source>
        <dbReference type="EMBL" id="CAD7086987.1"/>
    </source>
</evidence>
<accession>A0A7R8YVM2</accession>
<keyword evidence="11 22" id="KW-0378">Hydrolase</keyword>
<dbReference type="Pfam" id="PF08696">
    <property type="entry name" value="Dna2"/>
    <property type="match status" value="1"/>
</dbReference>
<evidence type="ECO:0000256" key="16">
    <source>
        <dbReference type="ARBA" id="ARBA00023125"/>
    </source>
</evidence>
<feature type="domain" description="DNA2/NAM7 helicase helicase" evidence="24">
    <location>
        <begin position="660"/>
        <end position="758"/>
    </location>
</feature>
<keyword evidence="14 22" id="KW-0408">Iron</keyword>
<evidence type="ECO:0000256" key="19">
    <source>
        <dbReference type="ARBA" id="ARBA00023242"/>
    </source>
</evidence>
<dbReference type="GO" id="GO:0071932">
    <property type="term" value="P:replication fork reversal"/>
    <property type="evidence" value="ECO:0007669"/>
    <property type="project" value="TreeGrafter"/>
</dbReference>
<evidence type="ECO:0000256" key="12">
    <source>
        <dbReference type="ARBA" id="ARBA00022806"/>
    </source>
</evidence>
<dbReference type="Pfam" id="PF21123">
    <property type="entry name" value="Dna2_Rift"/>
    <property type="match status" value="1"/>
</dbReference>
<dbReference type="InterPro" id="IPR027417">
    <property type="entry name" value="P-loop_NTPase"/>
</dbReference>
<evidence type="ECO:0000313" key="28">
    <source>
        <dbReference type="Proteomes" id="UP000594454"/>
    </source>
</evidence>
<dbReference type="Gene3D" id="2.40.30.270">
    <property type="match status" value="1"/>
</dbReference>
<feature type="domain" description="DNA2/NAM7 helicase-like C-terminal" evidence="25">
    <location>
        <begin position="839"/>
        <end position="1094"/>
    </location>
</feature>
<dbReference type="GO" id="GO:0017116">
    <property type="term" value="F:single-stranded DNA helicase activity"/>
    <property type="evidence" value="ECO:0007669"/>
    <property type="project" value="UniProtKB-UniRule"/>
</dbReference>
<evidence type="ECO:0000256" key="5">
    <source>
        <dbReference type="ARBA" id="ARBA00022705"/>
    </source>
</evidence>
<comment type="function">
    <text evidence="22">Key enzyme involved in DNA replication and DNA repair. Involved in Okazaki fragments processing by cleaving long flaps that escape FEN1: flaps that are longer than 27 nucleotides are coated by replication protein A complex (RPA), leading to recruit DNA2 which cleaves the flap until it is too short to bind RPA and becomes a substrate for FEN1. Also involved in 5'-end resection of DNA during double-strand break (DSB) repair by mediating the cleavage of 5'-ssDNA.</text>
</comment>
<keyword evidence="9" id="KW-0255">Endonuclease</keyword>
<evidence type="ECO:0000256" key="10">
    <source>
        <dbReference type="ARBA" id="ARBA00022763"/>
    </source>
</evidence>
<proteinExistence type="inferred from homology"/>
<keyword evidence="19 22" id="KW-0539">Nucleus</keyword>
<dbReference type="EC" id="3.1.-.-" evidence="22"/>
<evidence type="ECO:0000256" key="6">
    <source>
        <dbReference type="ARBA" id="ARBA00022722"/>
    </source>
</evidence>
<dbReference type="PANTHER" id="PTHR10887:SF433">
    <property type="entry name" value="DNA REPLICATION ATP-DEPENDENT HELICASE_NUCLEASE DNA2"/>
    <property type="match status" value="1"/>
</dbReference>
<evidence type="ECO:0000256" key="11">
    <source>
        <dbReference type="ARBA" id="ARBA00022801"/>
    </source>
</evidence>
<evidence type="ECO:0000256" key="22">
    <source>
        <dbReference type="RuleBase" id="RU367041"/>
    </source>
</evidence>
<dbReference type="GO" id="GO:0006281">
    <property type="term" value="P:DNA repair"/>
    <property type="evidence" value="ECO:0007669"/>
    <property type="project" value="UniProtKB-KW"/>
</dbReference>
<dbReference type="InterPro" id="IPR014808">
    <property type="entry name" value="DNA_replication_fac_Dna2_N"/>
</dbReference>
<dbReference type="CDD" id="cd18041">
    <property type="entry name" value="DEXXQc_DNA2"/>
    <property type="match status" value="1"/>
</dbReference>
<feature type="domain" description="DNA2/NAM7 helicase helicase" evidence="24">
    <location>
        <begin position="766"/>
        <end position="831"/>
    </location>
</feature>
<comment type="cofactor">
    <cofactor evidence="1">
        <name>[4Fe-4S] cluster</name>
        <dbReference type="ChEBI" id="CHEBI:49883"/>
    </cofactor>
</comment>
<dbReference type="InterPro" id="IPR041677">
    <property type="entry name" value="DNA2/NAM7_AAA_11"/>
</dbReference>
<evidence type="ECO:0000256" key="9">
    <source>
        <dbReference type="ARBA" id="ARBA00022759"/>
    </source>
</evidence>
<comment type="similarity">
    <text evidence="3 22">Belongs to the DNA2/NAM7 helicase family.</text>
</comment>
<evidence type="ECO:0000256" key="2">
    <source>
        <dbReference type="ARBA" id="ARBA00004173"/>
    </source>
</evidence>
<evidence type="ECO:0000256" key="21">
    <source>
        <dbReference type="ARBA" id="ARBA00047995"/>
    </source>
</evidence>
<dbReference type="Gene3D" id="3.40.50.300">
    <property type="entry name" value="P-loop containing nucleotide triphosphate hydrolases"/>
    <property type="match status" value="3"/>
</dbReference>
<keyword evidence="7 22" id="KW-0479">Metal-binding</keyword>